<dbReference type="EMBL" id="LR796572">
    <property type="protein sequence ID" value="CAB4151857.1"/>
    <property type="molecule type" value="Genomic_DNA"/>
</dbReference>
<protein>
    <submittedName>
        <fullName evidence="1">Uncharacterized protein</fullName>
    </submittedName>
</protein>
<accession>A0A6J5N0L7</accession>
<sequence length="147" mass="16309">MKNIMLWIFLIVLVVICIAAVSFNSSKNDKVDAPRIDTGIKMEHTITKKVDNKYRYFFSLENNGAGPFTGSVLLELVGTSGDVVRSDIFETTQVMESGAKTIVYTDAYTPPTRDMGKDAVQNFSYVVKSAAGEERLYGTITGEYEEL</sequence>
<organism evidence="1">
    <name type="scientific">uncultured Caudovirales phage</name>
    <dbReference type="NCBI Taxonomy" id="2100421"/>
    <lineage>
        <taxon>Viruses</taxon>
        <taxon>Duplodnaviria</taxon>
        <taxon>Heunggongvirae</taxon>
        <taxon>Uroviricota</taxon>
        <taxon>Caudoviricetes</taxon>
        <taxon>Peduoviridae</taxon>
        <taxon>Maltschvirus</taxon>
        <taxon>Maltschvirus maltsch</taxon>
    </lineage>
</organism>
<evidence type="ECO:0000313" key="1">
    <source>
        <dbReference type="EMBL" id="CAB4151857.1"/>
    </source>
</evidence>
<reference evidence="1" key="1">
    <citation type="submission" date="2020-04" db="EMBL/GenBank/DDBJ databases">
        <authorList>
            <person name="Chiriac C."/>
            <person name="Salcher M."/>
            <person name="Ghai R."/>
            <person name="Kavagutti S V."/>
        </authorList>
    </citation>
    <scope>NUCLEOTIDE SEQUENCE</scope>
</reference>
<proteinExistence type="predicted"/>
<name>A0A6J5N0L7_9CAUD</name>
<gene>
    <name evidence="1" type="ORF">UFOVP594_36</name>
</gene>